<accession>A0A7K0KIB4</accession>
<feature type="chain" id="PRO_5029807444" evidence="1">
    <location>
        <begin position="22"/>
        <end position="297"/>
    </location>
</feature>
<gene>
    <name evidence="2" type="ORF">FYJ73_11090</name>
</gene>
<dbReference type="EMBL" id="VUNG01000031">
    <property type="protein sequence ID" value="MST85200.1"/>
    <property type="molecule type" value="Genomic_DNA"/>
</dbReference>
<evidence type="ECO:0000256" key="1">
    <source>
        <dbReference type="SAM" id="SignalP"/>
    </source>
</evidence>
<comment type="caution">
    <text evidence="2">The sequence shown here is derived from an EMBL/GenBank/DDBJ whole genome shotgun (WGS) entry which is preliminary data.</text>
</comment>
<name>A0A7K0KIB4_9BACT</name>
<keyword evidence="1" id="KW-0732">Signal</keyword>
<protein>
    <submittedName>
        <fullName evidence="2">Uncharacterized protein</fullName>
    </submittedName>
</protein>
<organism evidence="2 3">
    <name type="scientific">Hallella mizrahii</name>
    <dbReference type="NCBI Taxonomy" id="2606637"/>
    <lineage>
        <taxon>Bacteria</taxon>
        <taxon>Pseudomonadati</taxon>
        <taxon>Bacteroidota</taxon>
        <taxon>Bacteroidia</taxon>
        <taxon>Bacteroidales</taxon>
        <taxon>Prevotellaceae</taxon>
        <taxon>Hallella</taxon>
    </lineage>
</organism>
<reference evidence="2 3" key="1">
    <citation type="submission" date="2019-08" db="EMBL/GenBank/DDBJ databases">
        <title>In-depth cultivation of the pig gut microbiome towards novel bacterial diversity and tailored functional studies.</title>
        <authorList>
            <person name="Wylensek D."/>
            <person name="Hitch T.C.A."/>
            <person name="Clavel T."/>
        </authorList>
    </citation>
    <scope>NUCLEOTIDE SEQUENCE [LARGE SCALE GENOMIC DNA]</scope>
    <source>
        <strain evidence="2 3">LKV-178-WT-2A</strain>
    </source>
</reference>
<sequence>MRTIHCIAACLLAMTPLFGQAQERIEKMKDFIMRQDGVATTNETEKDPKTLDLRSSRETYGFTVKRNSLIVQNAIIAFDQDAAKAYSVFKGDGESLATTYDVGGINIGKGYDHFVLECFADKNNSNRRYAYALEWNEAKRGKITGKLTKVYGQRPGSVTVTNVTTSLPSMSDYQSVGKAVKNHIVTDGTLSNEQIDSIINSVIRRLNKKGYKDIASMLQQEWQTAEQSEKNDASAVQTIVYDKEKNFMKRYRNGQVLIIDGAGNIVFTGLKGKLVMDAAGNIVATNYSGKTVVISND</sequence>
<dbReference type="Proteomes" id="UP000438914">
    <property type="component" value="Unassembled WGS sequence"/>
</dbReference>
<dbReference type="AlphaFoldDB" id="A0A7K0KIB4"/>
<proteinExistence type="predicted"/>
<dbReference type="RefSeq" id="WP_154534786.1">
    <property type="nucleotide sequence ID" value="NZ_VUNG01000031.1"/>
</dbReference>
<keyword evidence="3" id="KW-1185">Reference proteome</keyword>
<feature type="signal peptide" evidence="1">
    <location>
        <begin position="1"/>
        <end position="21"/>
    </location>
</feature>
<evidence type="ECO:0000313" key="2">
    <source>
        <dbReference type="EMBL" id="MST85200.1"/>
    </source>
</evidence>
<evidence type="ECO:0000313" key="3">
    <source>
        <dbReference type="Proteomes" id="UP000438914"/>
    </source>
</evidence>